<evidence type="ECO:0000313" key="1">
    <source>
        <dbReference type="EMBL" id="CAE0764173.1"/>
    </source>
</evidence>
<sequence>MFSKYTFLHCGCIGLKLCPPPRLLACRTWLRVLCSSDFSHRRSALEAGRESRRQSRSLKWFSIARSDAIGPRCVQMRDVVVPIVELATKYVQIPVCGYRLIAQFGSAVVPL</sequence>
<protein>
    <submittedName>
        <fullName evidence="1">Uncharacterized protein</fullName>
    </submittedName>
</protein>
<dbReference type="AlphaFoldDB" id="A0A7S4BFA0"/>
<accession>A0A7S4BFA0</accession>
<name>A0A7S4BFA0_CHRCT</name>
<proteinExistence type="predicted"/>
<gene>
    <name evidence="1" type="ORF">PCAR00345_LOCUS16785</name>
</gene>
<dbReference type="EMBL" id="HBIZ01026500">
    <property type="protein sequence ID" value="CAE0764173.1"/>
    <property type="molecule type" value="Transcribed_RNA"/>
</dbReference>
<organism evidence="1">
    <name type="scientific">Chrysotila carterae</name>
    <name type="common">Marine alga</name>
    <name type="synonym">Syracosphaera carterae</name>
    <dbReference type="NCBI Taxonomy" id="13221"/>
    <lineage>
        <taxon>Eukaryota</taxon>
        <taxon>Haptista</taxon>
        <taxon>Haptophyta</taxon>
        <taxon>Prymnesiophyceae</taxon>
        <taxon>Isochrysidales</taxon>
        <taxon>Isochrysidaceae</taxon>
        <taxon>Chrysotila</taxon>
    </lineage>
</organism>
<reference evidence="1" key="1">
    <citation type="submission" date="2021-01" db="EMBL/GenBank/DDBJ databases">
        <authorList>
            <person name="Corre E."/>
            <person name="Pelletier E."/>
            <person name="Niang G."/>
            <person name="Scheremetjew M."/>
            <person name="Finn R."/>
            <person name="Kale V."/>
            <person name="Holt S."/>
            <person name="Cochrane G."/>
            <person name="Meng A."/>
            <person name="Brown T."/>
            <person name="Cohen L."/>
        </authorList>
    </citation>
    <scope>NUCLEOTIDE SEQUENCE</scope>
    <source>
        <strain evidence="1">CCMP645</strain>
    </source>
</reference>